<comment type="catalytic activity">
    <reaction evidence="12">
        <text>(6R)-5,10-methylene-5,6,7,8-tetrahydrofolate + NADP(+) = (6R)-5,10-methenyltetrahydrofolate + NADPH</text>
        <dbReference type="Rhea" id="RHEA:22812"/>
        <dbReference type="ChEBI" id="CHEBI:15636"/>
        <dbReference type="ChEBI" id="CHEBI:57455"/>
        <dbReference type="ChEBI" id="CHEBI:57783"/>
        <dbReference type="ChEBI" id="CHEBI:58349"/>
        <dbReference type="EC" id="1.5.1.5"/>
    </reaction>
</comment>
<dbReference type="HAMAP" id="MF_01576">
    <property type="entry name" value="THF_DHG_CYH"/>
    <property type="match status" value="1"/>
</dbReference>
<feature type="binding site" evidence="12">
    <location>
        <begin position="165"/>
        <end position="167"/>
    </location>
    <ligand>
        <name>NADP(+)</name>
        <dbReference type="ChEBI" id="CHEBI:58349"/>
    </ligand>
</feature>
<evidence type="ECO:0000256" key="11">
    <source>
        <dbReference type="ARBA" id="ARBA00023268"/>
    </source>
</evidence>
<comment type="catalytic activity">
    <reaction evidence="12">
        <text>(6R)-5,10-methenyltetrahydrofolate + H2O = (6R)-10-formyltetrahydrofolate + H(+)</text>
        <dbReference type="Rhea" id="RHEA:23700"/>
        <dbReference type="ChEBI" id="CHEBI:15377"/>
        <dbReference type="ChEBI" id="CHEBI:15378"/>
        <dbReference type="ChEBI" id="CHEBI:57455"/>
        <dbReference type="ChEBI" id="CHEBI:195366"/>
        <dbReference type="EC" id="3.5.4.9"/>
    </reaction>
</comment>
<keyword evidence="6 12" id="KW-0378">Hydrolase</keyword>
<feature type="binding site" evidence="12">
    <location>
        <position position="231"/>
    </location>
    <ligand>
        <name>NADP(+)</name>
        <dbReference type="ChEBI" id="CHEBI:58349"/>
    </ligand>
</feature>
<dbReference type="InterPro" id="IPR046346">
    <property type="entry name" value="Aminoacid_DH-like_N_sf"/>
</dbReference>
<dbReference type="PANTHER" id="PTHR48099">
    <property type="entry name" value="C-1-TETRAHYDROFOLATE SYNTHASE, CYTOPLASMIC-RELATED"/>
    <property type="match status" value="1"/>
</dbReference>
<keyword evidence="7 12" id="KW-0521">NADP</keyword>
<sequence length="297" mass="31541">MTINIDGKALADEIVQSVADKVTLFKQKHAITPGLAVVLVGDDPASGVYVRNKIKRSEQAGLRSIEHRLSAEVSQAELDALIDALNQDSSVHGILVQLPLPSHLSDKKVIESISPAKDVDGFHPTNVGRLVTGEADLIPCTPLGCMMMLERQFVDLSGKHAVVIGRSNIVGKPMASLLLQANCTVTVVHSRTQNIEALCREADILVAAVGKPLFVKESWVKPGAVVIDVGINAIDKEVKRKLVGDVDYDAVFPHVSAITPVPGGVGPMTIACLMQNTLTAAECQLANAAAEQSLTKI</sequence>
<dbReference type="Proteomes" id="UP001139095">
    <property type="component" value="Unassembled WGS sequence"/>
</dbReference>
<dbReference type="FunFam" id="3.40.50.10860:FF:000005">
    <property type="entry name" value="C-1-tetrahydrofolate synthase, cytoplasmic, putative"/>
    <property type="match status" value="1"/>
</dbReference>
<dbReference type="InterPro" id="IPR036291">
    <property type="entry name" value="NAD(P)-bd_dom_sf"/>
</dbReference>
<feature type="domain" description="Tetrahydrofolate dehydrogenase/cyclohydrolase NAD(P)-binding" evidence="14">
    <location>
        <begin position="139"/>
        <end position="283"/>
    </location>
</feature>
<dbReference type="InterPro" id="IPR000672">
    <property type="entry name" value="THF_DH/CycHdrlase"/>
</dbReference>
<evidence type="ECO:0000313" key="16">
    <source>
        <dbReference type="Proteomes" id="UP001139095"/>
    </source>
</evidence>
<evidence type="ECO:0000259" key="13">
    <source>
        <dbReference type="Pfam" id="PF00763"/>
    </source>
</evidence>
<evidence type="ECO:0000259" key="14">
    <source>
        <dbReference type="Pfam" id="PF02882"/>
    </source>
</evidence>
<evidence type="ECO:0000256" key="6">
    <source>
        <dbReference type="ARBA" id="ARBA00022801"/>
    </source>
</evidence>
<keyword evidence="3 12" id="KW-0554">One-carbon metabolism</keyword>
<comment type="caution">
    <text evidence="15">The sequence shown here is derived from an EMBL/GenBank/DDBJ whole genome shotgun (WGS) entry which is preliminary data.</text>
</comment>
<dbReference type="NCBIfam" id="NF010783">
    <property type="entry name" value="PRK14186.1"/>
    <property type="match status" value="1"/>
</dbReference>
<dbReference type="PANTHER" id="PTHR48099:SF5">
    <property type="entry name" value="C-1-TETRAHYDROFOLATE SYNTHASE, CYTOPLASMIC"/>
    <property type="match status" value="1"/>
</dbReference>
<evidence type="ECO:0000256" key="5">
    <source>
        <dbReference type="ARBA" id="ARBA00022755"/>
    </source>
</evidence>
<dbReference type="CDD" id="cd01080">
    <property type="entry name" value="NAD_bind_m-THF_DH_Cyclohyd"/>
    <property type="match status" value="1"/>
</dbReference>
<feature type="domain" description="Tetrahydrofolate dehydrogenase/cyclohydrolase catalytic" evidence="13">
    <location>
        <begin position="5"/>
        <end position="120"/>
    </location>
</feature>
<dbReference type="GO" id="GO:0000105">
    <property type="term" value="P:L-histidine biosynthetic process"/>
    <property type="evidence" value="ECO:0007669"/>
    <property type="project" value="UniProtKB-KW"/>
</dbReference>
<evidence type="ECO:0000313" key="15">
    <source>
        <dbReference type="EMBL" id="MCB5160743.1"/>
    </source>
</evidence>
<comment type="subunit">
    <text evidence="2 12">Homodimer.</text>
</comment>
<dbReference type="Pfam" id="PF00763">
    <property type="entry name" value="THF_DHG_CYH"/>
    <property type="match status" value="1"/>
</dbReference>
<evidence type="ECO:0000256" key="2">
    <source>
        <dbReference type="ARBA" id="ARBA00011738"/>
    </source>
</evidence>
<dbReference type="InterPro" id="IPR020867">
    <property type="entry name" value="THF_DH/CycHdrlase_CS"/>
</dbReference>
<proteinExistence type="inferred from homology"/>
<name>A0A9X1IK01_9GAMM</name>
<evidence type="ECO:0000256" key="8">
    <source>
        <dbReference type="ARBA" id="ARBA00023002"/>
    </source>
</evidence>
<keyword evidence="11 12" id="KW-0511">Multifunctional enzyme</keyword>
<dbReference type="InterPro" id="IPR020630">
    <property type="entry name" value="THF_DH/CycHdrlase_cat_dom"/>
</dbReference>
<gene>
    <name evidence="12 15" type="primary">folD</name>
    <name evidence="15" type="ORF">LG368_02370</name>
</gene>
<keyword evidence="16" id="KW-1185">Reference proteome</keyword>
<dbReference type="SUPFAM" id="SSF53223">
    <property type="entry name" value="Aminoacid dehydrogenase-like, N-terminal domain"/>
    <property type="match status" value="1"/>
</dbReference>
<protein>
    <recommendedName>
        <fullName evidence="12">Bifunctional protein FolD</fullName>
    </recommendedName>
    <domain>
        <recommendedName>
            <fullName evidence="12">Methylenetetrahydrofolate dehydrogenase</fullName>
            <ecNumber evidence="12">1.5.1.5</ecNumber>
        </recommendedName>
    </domain>
    <domain>
        <recommendedName>
            <fullName evidence="12">Methenyltetrahydrofolate cyclohydrolase</fullName>
            <ecNumber evidence="12">3.5.4.9</ecNumber>
        </recommendedName>
    </domain>
</protein>
<dbReference type="GO" id="GO:0004488">
    <property type="term" value="F:methylenetetrahydrofolate dehydrogenase (NADP+) activity"/>
    <property type="evidence" value="ECO:0007669"/>
    <property type="project" value="UniProtKB-UniRule"/>
</dbReference>
<dbReference type="EC" id="3.5.4.9" evidence="12"/>
<dbReference type="GO" id="GO:0009086">
    <property type="term" value="P:methionine biosynthetic process"/>
    <property type="evidence" value="ECO:0007669"/>
    <property type="project" value="UniProtKB-KW"/>
</dbReference>
<dbReference type="PROSITE" id="PS00767">
    <property type="entry name" value="THF_DHG_CYH_2"/>
    <property type="match status" value="1"/>
</dbReference>
<evidence type="ECO:0000256" key="10">
    <source>
        <dbReference type="ARBA" id="ARBA00023167"/>
    </source>
</evidence>
<dbReference type="RefSeq" id="WP_226753127.1">
    <property type="nucleotide sequence ID" value="NZ_JAJATW010000002.1"/>
</dbReference>
<keyword evidence="5 12" id="KW-0658">Purine biosynthesis</keyword>
<dbReference type="Gene3D" id="3.40.50.10860">
    <property type="entry name" value="Leucine Dehydrogenase, chain A, domain 1"/>
    <property type="match status" value="1"/>
</dbReference>
<dbReference type="FunFam" id="3.40.50.720:FF:000006">
    <property type="entry name" value="Bifunctional protein FolD"/>
    <property type="match status" value="1"/>
</dbReference>
<dbReference type="GO" id="GO:0035999">
    <property type="term" value="P:tetrahydrofolate interconversion"/>
    <property type="evidence" value="ECO:0007669"/>
    <property type="project" value="UniProtKB-UniRule"/>
</dbReference>
<dbReference type="Gene3D" id="3.40.50.720">
    <property type="entry name" value="NAD(P)-binding Rossmann-like Domain"/>
    <property type="match status" value="1"/>
</dbReference>
<keyword evidence="4 12" id="KW-0028">Amino-acid biosynthesis</keyword>
<keyword evidence="10 12" id="KW-0486">Methionine biosynthesis</keyword>
<organism evidence="15 16">
    <name type="scientific">Marinomonas algarum</name>
    <dbReference type="NCBI Taxonomy" id="2883105"/>
    <lineage>
        <taxon>Bacteria</taxon>
        <taxon>Pseudomonadati</taxon>
        <taxon>Pseudomonadota</taxon>
        <taxon>Gammaproteobacteria</taxon>
        <taxon>Oceanospirillales</taxon>
        <taxon>Oceanospirillaceae</taxon>
        <taxon>Marinomonas</taxon>
    </lineage>
</organism>
<dbReference type="Pfam" id="PF02882">
    <property type="entry name" value="THF_DHG_CYH_C"/>
    <property type="match status" value="1"/>
</dbReference>
<dbReference type="EMBL" id="JAJATW010000002">
    <property type="protein sequence ID" value="MCB5160743.1"/>
    <property type="molecule type" value="Genomic_DNA"/>
</dbReference>
<evidence type="ECO:0000256" key="9">
    <source>
        <dbReference type="ARBA" id="ARBA00023102"/>
    </source>
</evidence>
<dbReference type="EC" id="1.5.1.5" evidence="12"/>
<comment type="caution">
    <text evidence="12">Lacks conserved residue(s) required for the propagation of feature annotation.</text>
</comment>
<keyword evidence="9 12" id="KW-0368">Histidine biosynthesis</keyword>
<evidence type="ECO:0000256" key="3">
    <source>
        <dbReference type="ARBA" id="ARBA00022563"/>
    </source>
</evidence>
<evidence type="ECO:0000256" key="1">
    <source>
        <dbReference type="ARBA" id="ARBA00004777"/>
    </source>
</evidence>
<keyword evidence="8 12" id="KW-0560">Oxidoreductase</keyword>
<comment type="function">
    <text evidence="12">Catalyzes the oxidation of 5,10-methylenetetrahydrofolate to 5,10-methenyltetrahydrofolate and then the hydrolysis of 5,10-methenyltetrahydrofolate to 10-formyltetrahydrofolate.</text>
</comment>
<comment type="similarity">
    <text evidence="12">Belongs to the tetrahydrofolate dehydrogenase/cyclohydrolase family.</text>
</comment>
<dbReference type="InterPro" id="IPR020631">
    <property type="entry name" value="THF_DH/CycHdrlase_NAD-bd_dom"/>
</dbReference>
<dbReference type="GO" id="GO:0004477">
    <property type="term" value="F:methenyltetrahydrofolate cyclohydrolase activity"/>
    <property type="evidence" value="ECO:0007669"/>
    <property type="project" value="UniProtKB-UniRule"/>
</dbReference>
<accession>A0A9X1IK01</accession>
<evidence type="ECO:0000256" key="7">
    <source>
        <dbReference type="ARBA" id="ARBA00022857"/>
    </source>
</evidence>
<dbReference type="SUPFAM" id="SSF51735">
    <property type="entry name" value="NAD(P)-binding Rossmann-fold domains"/>
    <property type="match status" value="1"/>
</dbReference>
<dbReference type="NCBIfam" id="NF008058">
    <property type="entry name" value="PRK10792.1"/>
    <property type="match status" value="1"/>
</dbReference>
<evidence type="ECO:0000256" key="12">
    <source>
        <dbReference type="HAMAP-Rule" id="MF_01576"/>
    </source>
</evidence>
<comment type="pathway">
    <text evidence="1 12">One-carbon metabolism; tetrahydrofolate interconversion.</text>
</comment>
<dbReference type="GO" id="GO:0006164">
    <property type="term" value="P:purine nucleotide biosynthetic process"/>
    <property type="evidence" value="ECO:0007669"/>
    <property type="project" value="UniProtKB-KW"/>
</dbReference>
<dbReference type="AlphaFoldDB" id="A0A9X1IK01"/>
<reference evidence="15" key="1">
    <citation type="submission" date="2021-10" db="EMBL/GenBank/DDBJ databases">
        <title>Marinomonas pontica sp. nov., isolated from the Black Sea.</title>
        <authorList>
            <person name="Zhao L.-H."/>
            <person name="Xue J.-H."/>
        </authorList>
    </citation>
    <scope>NUCLEOTIDE SEQUENCE</scope>
    <source>
        <strain evidence="15">E8</strain>
    </source>
</reference>
<dbReference type="PRINTS" id="PR00085">
    <property type="entry name" value="THFDHDRGNASE"/>
</dbReference>
<evidence type="ECO:0000256" key="4">
    <source>
        <dbReference type="ARBA" id="ARBA00022605"/>
    </source>
</evidence>
<dbReference type="GO" id="GO:0005829">
    <property type="term" value="C:cytosol"/>
    <property type="evidence" value="ECO:0007669"/>
    <property type="project" value="TreeGrafter"/>
</dbReference>
<dbReference type="NCBIfam" id="NF010785">
    <property type="entry name" value="PRK14188.1"/>
    <property type="match status" value="1"/>
</dbReference>